<dbReference type="Proteomes" id="UP001215087">
    <property type="component" value="Unassembled WGS sequence"/>
</dbReference>
<proteinExistence type="predicted"/>
<evidence type="ECO:0000313" key="3">
    <source>
        <dbReference type="Proteomes" id="UP001215087"/>
    </source>
</evidence>
<dbReference type="PROSITE" id="PS51737">
    <property type="entry name" value="RECOMBINASE_DNA_BIND"/>
    <property type="match status" value="1"/>
</dbReference>
<dbReference type="InterPro" id="IPR011109">
    <property type="entry name" value="DNA_bind_recombinase_dom"/>
</dbReference>
<dbReference type="RefSeq" id="WP_274702726.1">
    <property type="nucleotide sequence ID" value="NZ_JAQSVD010000001.1"/>
</dbReference>
<evidence type="ECO:0000259" key="1">
    <source>
        <dbReference type="PROSITE" id="PS51737"/>
    </source>
</evidence>
<keyword evidence="3" id="KW-1185">Reference proteome</keyword>
<name>A0ABT5UJA6_EUBLI</name>
<comment type="caution">
    <text evidence="2">The sequence shown here is derived from an EMBL/GenBank/DDBJ whole genome shotgun (WGS) entry which is preliminary data.</text>
</comment>
<evidence type="ECO:0000313" key="2">
    <source>
        <dbReference type="EMBL" id="MDE1468895.1"/>
    </source>
</evidence>
<gene>
    <name evidence="2" type="ORF">PTZ04_01370</name>
</gene>
<reference evidence="2 3" key="1">
    <citation type="submission" date="2023-02" db="EMBL/GenBank/DDBJ databases">
        <title>Comparative genome analysis of Eubacterium limosum species.</title>
        <authorList>
            <person name="Bak J.E."/>
        </authorList>
    </citation>
    <scope>NUCLEOTIDE SEQUENCE [LARGE SCALE GENOMIC DNA]</scope>
    <source>
        <strain evidence="2 3">KGMB01548</strain>
    </source>
</reference>
<organism evidence="2 3">
    <name type="scientific">Eubacterium limosum</name>
    <dbReference type="NCBI Taxonomy" id="1736"/>
    <lineage>
        <taxon>Bacteria</taxon>
        <taxon>Bacillati</taxon>
        <taxon>Bacillota</taxon>
        <taxon>Clostridia</taxon>
        <taxon>Eubacteriales</taxon>
        <taxon>Eubacteriaceae</taxon>
        <taxon>Eubacterium</taxon>
    </lineage>
</organism>
<dbReference type="Gene3D" id="3.90.1750.20">
    <property type="entry name" value="Putative Large Serine Recombinase, Chain B, Domain 2"/>
    <property type="match status" value="1"/>
</dbReference>
<sequence length="138" mass="15934">MRTTLFGYTIKNGKAYIDKEKAARVQKLFDGYISGMALRTAALEAGIDTFHGSAGRMLKNQKYMGTEYYPVIIDEETFQKAQLEREHRAVKLGRVHKATENLPILAPTKFSFRSQEIMFDDPFKQAEYAYSMIESEWF</sequence>
<protein>
    <submittedName>
        <fullName evidence="2">Recombinase</fullName>
    </submittedName>
</protein>
<accession>A0ABT5UJA6</accession>
<dbReference type="InterPro" id="IPR038109">
    <property type="entry name" value="DNA_bind_recomb_sf"/>
</dbReference>
<dbReference type="EMBL" id="JAQSVD010000001">
    <property type="protein sequence ID" value="MDE1468895.1"/>
    <property type="molecule type" value="Genomic_DNA"/>
</dbReference>
<feature type="domain" description="Recombinase" evidence="1">
    <location>
        <begin position="5"/>
        <end position="91"/>
    </location>
</feature>